<reference evidence="1" key="1">
    <citation type="journal article" date="2014" name="Front. Microbiol.">
        <title>High frequency of phylogenetically diverse reductive dehalogenase-homologous genes in deep subseafloor sedimentary metagenomes.</title>
        <authorList>
            <person name="Kawai M."/>
            <person name="Futagami T."/>
            <person name="Toyoda A."/>
            <person name="Takaki Y."/>
            <person name="Nishi S."/>
            <person name="Hori S."/>
            <person name="Arai W."/>
            <person name="Tsubouchi T."/>
            <person name="Morono Y."/>
            <person name="Uchiyama I."/>
            <person name="Ito T."/>
            <person name="Fujiyama A."/>
            <person name="Inagaki F."/>
            <person name="Takami H."/>
        </authorList>
    </citation>
    <scope>NUCLEOTIDE SEQUENCE</scope>
    <source>
        <strain evidence="1">Expedition CK06-06</strain>
    </source>
</reference>
<accession>X1PXJ6</accession>
<feature type="non-terminal residue" evidence="1">
    <location>
        <position position="132"/>
    </location>
</feature>
<comment type="caution">
    <text evidence="1">The sequence shown here is derived from an EMBL/GenBank/DDBJ whole genome shotgun (WGS) entry which is preliminary data.</text>
</comment>
<evidence type="ECO:0000313" key="1">
    <source>
        <dbReference type="EMBL" id="GAI60643.1"/>
    </source>
</evidence>
<proteinExistence type="predicted"/>
<sequence>MDLESGQEVELPIGYSPSFLDNSREGWARDVISEKFDQVFIISPDREVEIINIHQENITINISSRFSPYHDHRKVSQETAVKDTSFEVTGVLIVPADGQVYYTSDKNAFKSGSAKTQGLYFYFDSDFDNFYK</sequence>
<organism evidence="1">
    <name type="scientific">marine sediment metagenome</name>
    <dbReference type="NCBI Taxonomy" id="412755"/>
    <lineage>
        <taxon>unclassified sequences</taxon>
        <taxon>metagenomes</taxon>
        <taxon>ecological metagenomes</taxon>
    </lineage>
</organism>
<gene>
    <name evidence="1" type="ORF">S12H4_10012</name>
</gene>
<dbReference type="AlphaFoldDB" id="X1PXJ6"/>
<name>X1PXJ6_9ZZZZ</name>
<dbReference type="EMBL" id="BARW01004186">
    <property type="protein sequence ID" value="GAI60643.1"/>
    <property type="molecule type" value="Genomic_DNA"/>
</dbReference>
<protein>
    <submittedName>
        <fullName evidence="1">Uncharacterized protein</fullName>
    </submittedName>
</protein>